<evidence type="ECO:0000313" key="1">
    <source>
        <dbReference type="EMBL" id="CEK79456.1"/>
    </source>
</evidence>
<reference evidence="1" key="1">
    <citation type="submission" date="2014-12" db="EMBL/GenBank/DDBJ databases">
        <title>Insight into the proteome of Arion vulgaris.</title>
        <authorList>
            <person name="Aradska J."/>
            <person name="Bulat T."/>
            <person name="Smidak R."/>
            <person name="Sarate P."/>
            <person name="Gangsoo J."/>
            <person name="Sialana F."/>
            <person name="Bilban M."/>
            <person name="Lubec G."/>
        </authorList>
    </citation>
    <scope>NUCLEOTIDE SEQUENCE</scope>
    <source>
        <tissue evidence="1">Skin</tissue>
    </source>
</reference>
<name>A0A0B7AHF2_9EUPU</name>
<dbReference type="EMBL" id="HACG01032591">
    <property type="protein sequence ID" value="CEK79456.1"/>
    <property type="molecule type" value="Transcribed_RNA"/>
</dbReference>
<accession>A0A0B7AHF2</accession>
<feature type="non-terminal residue" evidence="1">
    <location>
        <position position="60"/>
    </location>
</feature>
<sequence length="60" mass="6729">MQGKGLATEITGSYYDLLDLTYSSPLLMERRASTVVRHSSRSLTIFFIVSQVSQALFRSV</sequence>
<proteinExistence type="predicted"/>
<protein>
    <submittedName>
        <fullName evidence="1">Uncharacterized protein</fullName>
    </submittedName>
</protein>
<gene>
    <name evidence="1" type="primary">ORF115575</name>
</gene>
<dbReference type="AlphaFoldDB" id="A0A0B7AHF2"/>
<organism evidence="1">
    <name type="scientific">Arion vulgaris</name>
    <dbReference type="NCBI Taxonomy" id="1028688"/>
    <lineage>
        <taxon>Eukaryota</taxon>
        <taxon>Metazoa</taxon>
        <taxon>Spiralia</taxon>
        <taxon>Lophotrochozoa</taxon>
        <taxon>Mollusca</taxon>
        <taxon>Gastropoda</taxon>
        <taxon>Heterobranchia</taxon>
        <taxon>Euthyneura</taxon>
        <taxon>Panpulmonata</taxon>
        <taxon>Eupulmonata</taxon>
        <taxon>Stylommatophora</taxon>
        <taxon>Helicina</taxon>
        <taxon>Arionoidea</taxon>
        <taxon>Arionidae</taxon>
        <taxon>Arion</taxon>
    </lineage>
</organism>